<evidence type="ECO:0000313" key="3">
    <source>
        <dbReference type="Proteomes" id="UP000831768"/>
    </source>
</evidence>
<sequence length="135" mass="15332">MDPVDNTIGKYIRLYQNLDDQEFVENFIRMERWFSEGIDVAGKTYIQLVEDICQENKLFTNDFSLEGEHVDITEINMPVLQITGEDDQLVPPEASHPFSDVIGSDDVSTIEHSTGHIGLLFSSGSHEEVWPDVTE</sequence>
<feature type="domain" description="PHB de-polymerase C-terminal" evidence="1">
    <location>
        <begin position="32"/>
        <end position="134"/>
    </location>
</feature>
<dbReference type="AlphaFoldDB" id="A0A8U0A8S6"/>
<dbReference type="PANTHER" id="PTHR36837:SF2">
    <property type="entry name" value="POLY(3-HYDROXYALKANOATE) POLYMERASE SUBUNIT PHAC"/>
    <property type="match status" value="1"/>
</dbReference>
<evidence type="ECO:0000259" key="1">
    <source>
        <dbReference type="Pfam" id="PF06850"/>
    </source>
</evidence>
<keyword evidence="2" id="KW-0614">Plasmid</keyword>
<organism evidence="2 3">
    <name type="scientific">Halocatena salina</name>
    <dbReference type="NCBI Taxonomy" id="2934340"/>
    <lineage>
        <taxon>Archaea</taxon>
        <taxon>Methanobacteriati</taxon>
        <taxon>Methanobacteriota</taxon>
        <taxon>Stenosarchaea group</taxon>
        <taxon>Halobacteria</taxon>
        <taxon>Halobacteriales</taxon>
        <taxon>Natronomonadaceae</taxon>
        <taxon>Halocatena</taxon>
    </lineage>
</organism>
<proteinExistence type="predicted"/>
<dbReference type="GeneID" id="71929586"/>
<accession>A0A8U0A8S6</accession>
<dbReference type="InterPro" id="IPR009656">
    <property type="entry name" value="PHB_depo_C"/>
</dbReference>
<geneLocation type="plasmid" evidence="2 3">
    <name>unnamed2</name>
</geneLocation>
<keyword evidence="3" id="KW-1185">Reference proteome</keyword>
<gene>
    <name evidence="2" type="ORF">MW046_16025</name>
</gene>
<dbReference type="SUPFAM" id="SSF53474">
    <property type="entry name" value="alpha/beta-Hydrolases"/>
    <property type="match status" value="1"/>
</dbReference>
<dbReference type="InterPro" id="IPR029058">
    <property type="entry name" value="AB_hydrolase_fold"/>
</dbReference>
<dbReference type="Pfam" id="PF06850">
    <property type="entry name" value="PHB_depo_C"/>
    <property type="match status" value="1"/>
</dbReference>
<name>A0A8U0A8S6_9EURY</name>
<protein>
    <recommendedName>
        <fullName evidence="1">PHB de-polymerase C-terminal domain-containing protein</fullName>
    </recommendedName>
</protein>
<evidence type="ECO:0000313" key="2">
    <source>
        <dbReference type="EMBL" id="UPM44888.1"/>
    </source>
</evidence>
<dbReference type="PANTHER" id="PTHR36837">
    <property type="entry name" value="POLY(3-HYDROXYALKANOATE) POLYMERASE SUBUNIT PHAC"/>
    <property type="match status" value="1"/>
</dbReference>
<dbReference type="RefSeq" id="WP_247995542.1">
    <property type="nucleotide sequence ID" value="NZ_CP096021.1"/>
</dbReference>
<dbReference type="KEGG" id="haad:MW046_16025"/>
<dbReference type="Proteomes" id="UP000831768">
    <property type="component" value="Plasmid unnamed2"/>
</dbReference>
<dbReference type="EMBL" id="CP096021">
    <property type="protein sequence ID" value="UPM44888.1"/>
    <property type="molecule type" value="Genomic_DNA"/>
</dbReference>
<reference evidence="2" key="1">
    <citation type="submission" date="2022-04" db="EMBL/GenBank/DDBJ databases">
        <title>Halocatena sp. nov., isolated from a salt lake.</title>
        <authorList>
            <person name="Cui H.-L."/>
        </authorList>
    </citation>
    <scope>NUCLEOTIDE SEQUENCE</scope>
    <source>
        <strain evidence="2">AD-1</strain>
        <plasmid evidence="2">unnamed2</plasmid>
    </source>
</reference>
<dbReference type="InterPro" id="IPR051321">
    <property type="entry name" value="PHA/PHB_synthase"/>
</dbReference>
<dbReference type="Gene3D" id="3.40.50.1820">
    <property type="entry name" value="alpha/beta hydrolase"/>
    <property type="match status" value="1"/>
</dbReference>